<dbReference type="InterPro" id="IPR010412">
    <property type="entry name" value="DUF1007"/>
</dbReference>
<evidence type="ECO:0000313" key="1">
    <source>
        <dbReference type="EMBL" id="AHC16149.1"/>
    </source>
</evidence>
<evidence type="ECO:0000313" key="2">
    <source>
        <dbReference type="Proteomes" id="UP000018680"/>
    </source>
</evidence>
<dbReference type="AlphaFoldDB" id="V5WKT1"/>
<reference evidence="1 2" key="1">
    <citation type="journal article" date="2015" name="Stand. Genomic Sci.">
        <title>Complete genome sequence and description of Salinispira pacifica gen. nov., sp. nov., a novel spirochaete isolated form a hypersaline microbial mat.</title>
        <authorList>
            <person name="Ben Hania W."/>
            <person name="Joseph M."/>
            <person name="Schumann P."/>
            <person name="Bunk B."/>
            <person name="Fiebig A."/>
            <person name="Sproer C."/>
            <person name="Klenk H.P."/>
            <person name="Fardeau M.L."/>
            <person name="Spring S."/>
        </authorList>
    </citation>
    <scope>NUCLEOTIDE SEQUENCE [LARGE SCALE GENOMIC DNA]</scope>
    <source>
        <strain evidence="1 2">L21-RPul-D2</strain>
    </source>
</reference>
<proteinExistence type="predicted"/>
<gene>
    <name evidence="1" type="ORF">L21SP2_2799</name>
</gene>
<accession>V5WKT1</accession>
<protein>
    <recommendedName>
        <fullName evidence="3">DUF1007 family protein</fullName>
    </recommendedName>
</protein>
<keyword evidence="2" id="KW-1185">Reference proteome</keyword>
<name>V5WKT1_9SPIO</name>
<evidence type="ECO:0008006" key="3">
    <source>
        <dbReference type="Google" id="ProtNLM"/>
    </source>
</evidence>
<dbReference type="EMBL" id="CP006939">
    <property type="protein sequence ID" value="AHC16149.1"/>
    <property type="molecule type" value="Genomic_DNA"/>
</dbReference>
<organism evidence="1 2">
    <name type="scientific">Salinispira pacifica</name>
    <dbReference type="NCBI Taxonomy" id="1307761"/>
    <lineage>
        <taxon>Bacteria</taxon>
        <taxon>Pseudomonadati</taxon>
        <taxon>Spirochaetota</taxon>
        <taxon>Spirochaetia</taxon>
        <taxon>Spirochaetales</taxon>
        <taxon>Spirochaetaceae</taxon>
        <taxon>Salinispira</taxon>
    </lineage>
</organism>
<dbReference type="KEGG" id="slr:L21SP2_2799"/>
<dbReference type="RefSeq" id="WP_024269046.1">
    <property type="nucleotide sequence ID" value="NC_023035.1"/>
</dbReference>
<dbReference type="HOGENOM" id="CLU_1314669_0_0_12"/>
<dbReference type="Proteomes" id="UP000018680">
    <property type="component" value="Chromosome"/>
</dbReference>
<sequence>MFLVNQFFRIFLSAAVIFFLFPLQILSAHPHIWIDVDAVPVEKQGRLEGVRLEWRFDEFYSSGFLVDFDENRDRAFQPEEADAIYREAFRHLQEGGYFSFLQIDGKTLPVDQAYDFHVAFSSGQVVYQFTLPLRLEDVRQLEQGSTLGVTSFDATNYIAFYMIDPGGSMGNGVRLEMSQGYEYSTRELRFRHSGGRVFRSRGRLIRDLR</sequence>
<dbReference type="OrthoDB" id="9812956at2"/>
<dbReference type="STRING" id="1307761.L21SP2_2799"/>
<dbReference type="eggNOG" id="COG3683">
    <property type="taxonomic scope" value="Bacteria"/>
</dbReference>
<dbReference type="Pfam" id="PF06226">
    <property type="entry name" value="DUF1007"/>
    <property type="match status" value="1"/>
</dbReference>